<evidence type="ECO:0008006" key="4">
    <source>
        <dbReference type="Google" id="ProtNLM"/>
    </source>
</evidence>
<organism evidence="2 3">
    <name type="scientific">Bythopirellula goksoeyrii</name>
    <dbReference type="NCBI Taxonomy" id="1400387"/>
    <lineage>
        <taxon>Bacteria</taxon>
        <taxon>Pseudomonadati</taxon>
        <taxon>Planctomycetota</taxon>
        <taxon>Planctomycetia</taxon>
        <taxon>Pirellulales</taxon>
        <taxon>Lacipirellulaceae</taxon>
        <taxon>Bythopirellula</taxon>
    </lineage>
</organism>
<sequence length="280" mass="31366" precursor="true">MSSTYFLKLVIGHCLLVFCLASQAIADPSQASLDSQPTLAVHIDAPSTSSRALAGAFANLVSASIPTEYDKHKDWGKRKRIVSGLKFEDFDIKRRHKEVKHGVWKHYKVKLTDPENNLQVRIEQLRALDGSRVAFTLAVHADLSLWGRAKVYEYGVHLIALEVVGHTTLDLTLDCEIGVQIESQELLPAVVIDPRVTDATLNLSKFRIDRVSNAHGPLVKELSNSVERWIEDELQGPKLVKKLNHSIDKRRDSLRLSPSQLIDSSWWPLAELPDVASTIR</sequence>
<keyword evidence="3" id="KW-1185">Reference proteome</keyword>
<dbReference type="OrthoDB" id="286633at2"/>
<dbReference type="KEGG" id="bgok:Pr1d_38510"/>
<accession>A0A5B9QBV9</accession>
<feature type="signal peptide" evidence="1">
    <location>
        <begin position="1"/>
        <end position="26"/>
    </location>
</feature>
<dbReference type="AlphaFoldDB" id="A0A5B9QBV9"/>
<protein>
    <recommendedName>
        <fullName evidence="4">Secreted protein</fullName>
    </recommendedName>
</protein>
<evidence type="ECO:0000256" key="1">
    <source>
        <dbReference type="SAM" id="SignalP"/>
    </source>
</evidence>
<dbReference type="EMBL" id="CP042913">
    <property type="protein sequence ID" value="QEG36537.1"/>
    <property type="molecule type" value="Genomic_DNA"/>
</dbReference>
<name>A0A5B9QBV9_9BACT</name>
<keyword evidence="1" id="KW-0732">Signal</keyword>
<evidence type="ECO:0000313" key="2">
    <source>
        <dbReference type="EMBL" id="QEG36537.1"/>
    </source>
</evidence>
<proteinExistence type="predicted"/>
<evidence type="ECO:0000313" key="3">
    <source>
        <dbReference type="Proteomes" id="UP000323917"/>
    </source>
</evidence>
<reference evidence="2 3" key="1">
    <citation type="submission" date="2019-08" db="EMBL/GenBank/DDBJ databases">
        <title>Deep-cultivation of Planctomycetes and their phenomic and genomic characterization uncovers novel biology.</title>
        <authorList>
            <person name="Wiegand S."/>
            <person name="Jogler M."/>
            <person name="Boedeker C."/>
            <person name="Pinto D."/>
            <person name="Vollmers J."/>
            <person name="Rivas-Marin E."/>
            <person name="Kohn T."/>
            <person name="Peeters S.H."/>
            <person name="Heuer A."/>
            <person name="Rast P."/>
            <person name="Oberbeckmann S."/>
            <person name="Bunk B."/>
            <person name="Jeske O."/>
            <person name="Meyerdierks A."/>
            <person name="Storesund J.E."/>
            <person name="Kallscheuer N."/>
            <person name="Luecker S."/>
            <person name="Lage O.M."/>
            <person name="Pohl T."/>
            <person name="Merkel B.J."/>
            <person name="Hornburger P."/>
            <person name="Mueller R.-W."/>
            <person name="Bruemmer F."/>
            <person name="Labrenz M."/>
            <person name="Spormann A.M."/>
            <person name="Op den Camp H."/>
            <person name="Overmann J."/>
            <person name="Amann R."/>
            <person name="Jetten M.S.M."/>
            <person name="Mascher T."/>
            <person name="Medema M.H."/>
            <person name="Devos D.P."/>
            <person name="Kaster A.-K."/>
            <person name="Ovreas L."/>
            <person name="Rohde M."/>
            <person name="Galperin M.Y."/>
            <person name="Jogler C."/>
        </authorList>
    </citation>
    <scope>NUCLEOTIDE SEQUENCE [LARGE SCALE GENOMIC DNA]</scope>
    <source>
        <strain evidence="2 3">Pr1d</strain>
    </source>
</reference>
<dbReference type="Proteomes" id="UP000323917">
    <property type="component" value="Chromosome"/>
</dbReference>
<gene>
    <name evidence="2" type="ORF">Pr1d_38510</name>
</gene>
<feature type="chain" id="PRO_5023087117" description="Secreted protein" evidence="1">
    <location>
        <begin position="27"/>
        <end position="280"/>
    </location>
</feature>
<dbReference type="RefSeq" id="WP_148074869.1">
    <property type="nucleotide sequence ID" value="NZ_CP042913.1"/>
</dbReference>